<evidence type="ECO:0008006" key="3">
    <source>
        <dbReference type="Google" id="ProtNLM"/>
    </source>
</evidence>
<comment type="caution">
    <text evidence="1">The sequence shown here is derived from an EMBL/GenBank/DDBJ whole genome shotgun (WGS) entry which is preliminary data.</text>
</comment>
<organism evidence="1 2">
    <name type="scientific">Pantoea eucrina</name>
    <dbReference type="NCBI Taxonomy" id="472693"/>
    <lineage>
        <taxon>Bacteria</taxon>
        <taxon>Pseudomonadati</taxon>
        <taxon>Pseudomonadota</taxon>
        <taxon>Gammaproteobacteria</taxon>
        <taxon>Enterobacterales</taxon>
        <taxon>Erwiniaceae</taxon>
        <taxon>Pantoea</taxon>
    </lineage>
</organism>
<keyword evidence="2" id="KW-1185">Reference proteome</keyword>
<proteinExistence type="predicted"/>
<name>A0ABU5LFI6_9GAMM</name>
<accession>A0ABU5LFI6</accession>
<dbReference type="RefSeq" id="WP_322542621.1">
    <property type="nucleotide sequence ID" value="NZ_JAOBTT010000001.1"/>
</dbReference>
<gene>
    <name evidence="1" type="ORF">N4G40_10360</name>
</gene>
<dbReference type="Proteomes" id="UP001288620">
    <property type="component" value="Unassembled WGS sequence"/>
</dbReference>
<protein>
    <recommendedName>
        <fullName evidence="3">DUF3509 domain-containing protein</fullName>
    </recommendedName>
</protein>
<evidence type="ECO:0000313" key="1">
    <source>
        <dbReference type="EMBL" id="MDZ7278672.1"/>
    </source>
</evidence>
<sequence length="99" mass="11459">MEFTKFEARLDLWQHLKFSAIEIHQRSDKFELYATANNHQTLSQLFICSVDNAEDAGALRKQFQSWLLKCNISRHRRTAAKLTRNVSVNVPGQPTITLN</sequence>
<dbReference type="EMBL" id="JAOBTT010000001">
    <property type="protein sequence ID" value="MDZ7278672.1"/>
    <property type="molecule type" value="Genomic_DNA"/>
</dbReference>
<reference evidence="2" key="1">
    <citation type="submission" date="2023-07" db="EMBL/GenBank/DDBJ databases">
        <title>Structural and functional analysis of rice phyllospheric bacteria for their antimicrobial properties and defense elicitation against blast disease.</title>
        <authorList>
            <person name="Sahu K.P."/>
            <person name="Asharani P."/>
            <person name="Kumar M."/>
            <person name="Reddy B."/>
            <person name="Kumar A."/>
        </authorList>
    </citation>
    <scope>NUCLEOTIDE SEQUENCE [LARGE SCALE GENOMIC DNA]</scope>
    <source>
        <strain evidence="2">OsEp_Plm_30P10</strain>
    </source>
</reference>
<evidence type="ECO:0000313" key="2">
    <source>
        <dbReference type="Proteomes" id="UP001288620"/>
    </source>
</evidence>